<name>A0ABT0XX18_9ACTN</name>
<comment type="caution">
    <text evidence="1">The sequence shown here is derived from an EMBL/GenBank/DDBJ whole genome shotgun (WGS) entry which is preliminary data.</text>
</comment>
<sequence>MSLVDLRHGFRDEAQLRLAQGVVMLRLADDREQEECRVLMKFFWQLAMTYQEVTEAELDRHINPSKREVIQNLIDAIRQSPEAVDAWIDNASRRFPFVQDRGYAALNNDDGQETDDQA</sequence>
<dbReference type="EMBL" id="JAMQOL010000015">
    <property type="protein sequence ID" value="MCM4078309.1"/>
    <property type="molecule type" value="Genomic_DNA"/>
</dbReference>
<protein>
    <submittedName>
        <fullName evidence="1">Uncharacterized protein</fullName>
    </submittedName>
</protein>
<gene>
    <name evidence="1" type="ORF">LXN57_12110</name>
</gene>
<reference evidence="1 2" key="1">
    <citation type="submission" date="2022-06" db="EMBL/GenBank/DDBJ databases">
        <title>Actinoplanes abujensis sp. nov., isolated from Nigerian arid soil.</title>
        <authorList>
            <person name="Ding P."/>
        </authorList>
    </citation>
    <scope>NUCLEOTIDE SEQUENCE [LARGE SCALE GENOMIC DNA]</scope>
    <source>
        <strain evidence="2">TRM88002</strain>
    </source>
</reference>
<evidence type="ECO:0000313" key="1">
    <source>
        <dbReference type="EMBL" id="MCM4078309.1"/>
    </source>
</evidence>
<keyword evidence="2" id="KW-1185">Reference proteome</keyword>
<proteinExistence type="predicted"/>
<dbReference type="RefSeq" id="WP_251798149.1">
    <property type="nucleotide sequence ID" value="NZ_JAMQOL010000015.1"/>
</dbReference>
<dbReference type="Proteomes" id="UP001523216">
    <property type="component" value="Unassembled WGS sequence"/>
</dbReference>
<accession>A0ABT0XX18</accession>
<evidence type="ECO:0000313" key="2">
    <source>
        <dbReference type="Proteomes" id="UP001523216"/>
    </source>
</evidence>
<organism evidence="1 2">
    <name type="scientific">Paractinoplanes hotanensis</name>
    <dbReference type="NCBI Taxonomy" id="2906497"/>
    <lineage>
        <taxon>Bacteria</taxon>
        <taxon>Bacillati</taxon>
        <taxon>Actinomycetota</taxon>
        <taxon>Actinomycetes</taxon>
        <taxon>Micromonosporales</taxon>
        <taxon>Micromonosporaceae</taxon>
        <taxon>Paractinoplanes</taxon>
    </lineage>
</organism>